<evidence type="ECO:0000259" key="4">
    <source>
        <dbReference type="PROSITE" id="PS50127"/>
    </source>
</evidence>
<dbReference type="Gene3D" id="3.30.40.10">
    <property type="entry name" value="Zinc/RING finger domain, C3HC4 (zinc finger)"/>
    <property type="match status" value="1"/>
</dbReference>
<evidence type="ECO:0000259" key="6">
    <source>
        <dbReference type="PROSITE" id="PS51698"/>
    </source>
</evidence>
<dbReference type="CDD" id="cd16655">
    <property type="entry name" value="RING-Ubox_WDSUB1-like"/>
    <property type="match status" value="1"/>
</dbReference>
<dbReference type="OrthoDB" id="10069349at2759"/>
<dbReference type="PANTHER" id="PTHR46573:SF1">
    <property type="entry name" value="WD REPEAT, SAM AND U-BOX DOMAIN-CONTAINING PROTEIN 1"/>
    <property type="match status" value="1"/>
</dbReference>
<dbReference type="STRING" id="1231657.A0A1Y1YE17"/>
<dbReference type="InterPro" id="IPR002035">
    <property type="entry name" value="VWF_A"/>
</dbReference>
<dbReference type="SMART" id="SM00504">
    <property type="entry name" value="Ubox"/>
    <property type="match status" value="1"/>
</dbReference>
<keyword evidence="8" id="KW-1185">Reference proteome</keyword>
<evidence type="ECO:0000256" key="2">
    <source>
        <dbReference type="ARBA" id="ARBA00023110"/>
    </source>
</evidence>
<evidence type="ECO:0000256" key="1">
    <source>
        <dbReference type="ARBA" id="ARBA00013194"/>
    </source>
</evidence>
<dbReference type="PANTHER" id="PTHR46573">
    <property type="entry name" value="WD REPEAT, SAM AND U-BOX DOMAIN-CONTAINING PROTEIN 1"/>
    <property type="match status" value="1"/>
</dbReference>
<dbReference type="InterPro" id="IPR013083">
    <property type="entry name" value="Znf_RING/FYVE/PHD"/>
</dbReference>
<proteinExistence type="predicted"/>
<feature type="domain" description="U-box" evidence="6">
    <location>
        <begin position="896"/>
        <end position="969"/>
    </location>
</feature>
<reference evidence="7 8" key="1">
    <citation type="submission" date="2016-07" db="EMBL/GenBank/DDBJ databases">
        <title>Pervasive Adenine N6-methylation of Active Genes in Fungi.</title>
        <authorList>
            <consortium name="DOE Joint Genome Institute"/>
            <person name="Mondo S.J."/>
            <person name="Dannebaum R.O."/>
            <person name="Kuo R.C."/>
            <person name="Labutti K."/>
            <person name="Haridas S."/>
            <person name="Kuo A."/>
            <person name="Salamov A."/>
            <person name="Ahrendt S.R."/>
            <person name="Lipzen A."/>
            <person name="Sullivan W."/>
            <person name="Andreopoulos W.B."/>
            <person name="Clum A."/>
            <person name="Lindquist E."/>
            <person name="Daum C."/>
            <person name="Ramamoorthy G.K."/>
            <person name="Gryganskyi A."/>
            <person name="Culley D."/>
            <person name="Magnuson J.K."/>
            <person name="James T.Y."/>
            <person name="O'Malley M.A."/>
            <person name="Stajich J.E."/>
            <person name="Spatafora J.W."/>
            <person name="Visel A."/>
            <person name="Grigoriev I.V."/>
        </authorList>
    </citation>
    <scope>NUCLEOTIDE SEQUENCE [LARGE SCALE GENOMIC DNA]</scope>
    <source>
        <strain evidence="7 8">CBS 115471</strain>
    </source>
</reference>
<dbReference type="SUPFAM" id="SSF57850">
    <property type="entry name" value="RING/U-box"/>
    <property type="match status" value="1"/>
</dbReference>
<dbReference type="GO" id="GO:0004842">
    <property type="term" value="F:ubiquitin-protein transferase activity"/>
    <property type="evidence" value="ECO:0007669"/>
    <property type="project" value="InterPro"/>
</dbReference>
<dbReference type="PROSITE" id="PS50234">
    <property type="entry name" value="VWFA"/>
    <property type="match status" value="1"/>
</dbReference>
<keyword evidence="2" id="KW-0413">Isomerase</keyword>
<dbReference type="PROSITE" id="PS50127">
    <property type="entry name" value="UBC_2"/>
    <property type="match status" value="1"/>
</dbReference>
<dbReference type="CDD" id="cd00198">
    <property type="entry name" value="vWFA"/>
    <property type="match status" value="1"/>
</dbReference>
<dbReference type="Gene3D" id="3.40.50.410">
    <property type="entry name" value="von Willebrand factor, type A domain"/>
    <property type="match status" value="1"/>
</dbReference>
<dbReference type="InterPro" id="IPR000608">
    <property type="entry name" value="UBC"/>
</dbReference>
<organism evidence="7 8">
    <name type="scientific">Clohesyomyces aquaticus</name>
    <dbReference type="NCBI Taxonomy" id="1231657"/>
    <lineage>
        <taxon>Eukaryota</taxon>
        <taxon>Fungi</taxon>
        <taxon>Dikarya</taxon>
        <taxon>Ascomycota</taxon>
        <taxon>Pezizomycotina</taxon>
        <taxon>Dothideomycetes</taxon>
        <taxon>Pleosporomycetidae</taxon>
        <taxon>Pleosporales</taxon>
        <taxon>Lindgomycetaceae</taxon>
        <taxon>Clohesyomyces</taxon>
    </lineage>
</organism>
<feature type="region of interest" description="Disordered" evidence="3">
    <location>
        <begin position="726"/>
        <end position="751"/>
    </location>
</feature>
<dbReference type="PROSITE" id="PS51698">
    <property type="entry name" value="U_BOX"/>
    <property type="match status" value="1"/>
</dbReference>
<feature type="region of interest" description="Disordered" evidence="3">
    <location>
        <begin position="87"/>
        <end position="116"/>
    </location>
</feature>
<dbReference type="Pfam" id="PF00179">
    <property type="entry name" value="UQ_con"/>
    <property type="match status" value="1"/>
</dbReference>
<evidence type="ECO:0000313" key="8">
    <source>
        <dbReference type="Proteomes" id="UP000193144"/>
    </source>
</evidence>
<sequence>MARYVVNVVSGGRTTRLLVIVSPEALVSALCDKVKDRLPSFGHSAEDVANIELHLGSADGPLLGTGDLMSDAVPDPKAEELFAMLGKASPSPASKPGNRPNPSVSSHQSSQASGKQFKVRVITPELARLHPDVKAIPLLPTGNTLTASSTLRELKAQIKQHLGLPFGVDVFEELECNCSLARDIDDNVTLKGSDGAVALDSLVVVHGYNEVARVTLDKPCRSSIDQAVNQQLQSYALGKHTKLIGGVTRPGNETSNDTFYLKLPVLSICSNNRHAKTGRARRTDDGLRNVFLDLHTSEVPIEITASNASSTLSDTGLQDCTIGGVLNIYAVKRYMSGESGTSKDATSQGKDGIFRRDLAWELPFRQSERGMANMLSTLRVFSSLTGAAHMETLEQDAILHVFYLLTRFPPAVRAMNVMMAGKTPRPSERAALAQSLYEVLKAVVPLQIINLDETRRFEGSRLLLGLILEKAKHLKVSGQKKEGLPYVDSMKVYDLRNLITMEPVATPVQTQSGLVDRGFYNAFKADGIFSRTNDEVSVISAFDSRLQRVALLSGGVKPQVTVFDVDAITTISRYADKGDAGRLIAASELSDLQYLATLCSRNKLGVLHPSTLPSAEPPVLTLDRNGLLAVYVGRQACGEAGRDINLFRPTSANVEESVDVSIITQLIIPILERRQADGTAVFEAFGDQHRRLRDPDEIIMLAVDCSASMNGRCGFIDVEENEDAFDDLGLDEDSDDATDDTTSEAELHEDPAVERPALDELKTFLLEHESFCDMMAIIRSGEDDEERQENAAKVLKLLRDMADAEIKHKTKNLESTRRRATQRYYRQEADRIEQEISTLKNRCIRMSKYEDALCAWLLYRCEHESAFDEPLTWTPGAAIPSVPKKTSVPQLSQDYEIPNEYLCPISSELMEDPVKALDNFTYERKAIERWFETHETSPFTRQVLTSVDILPNVQVKNQIQEWAKATEIFQKYPEDKPAFSVTFKSPLESWTVKLPISATLYDLHQIAFRGAKGRYLKFNLLHRNAVLRSSTEKAHQHISNNHDVFIKPEDSNPATTVDGKTEEMCLVKVYLGFENNTISYWEPKSTTKTLGSVMFRYYRDLFSRNAYARIGSLYTLWLGITYKGDDSYAGNTRNHWESLSQFFSHSYATGKLANEPAWDGDDGTLFRQIFEGRPIHGAQPLVFKISLSGGPRKENLKTLSRLDVLKQMFDAFINRILAYNFQTHIGLVTFRTKPALAQEITHAVEQFRHQLNSISASGDTALWDAVSLAQDQLVQYSDKYPNAKLRIICLSDGSDTKSVKKVQDISLALQRSNIVLDSFCLGDEDNVDLRALSYLTGGFKFKPYTMEQAMAICELEPVLSIKERPEIILPSHALQHLSSPLIRFSRARGRAAIDEVTEDIFPKRKEHPGLSDPFVELGHFARTFNISTRTDNNLRISRIHSEIRNSGARIHPHYDIYICEPNFGLWKIVMQGPPGSSYANGTFLLYLDMGEEYPAFAPKARFVTPIYHPNINRHGRVCHSIFDRNWTVDTTCKDLVDSIYSLLLEPEHSDPINAVVTLNFRWDQVQFQEEVERHIQKHATKTRAQWKREILGA</sequence>
<dbReference type="InterPro" id="IPR052085">
    <property type="entry name" value="WD-SAM-U-box"/>
</dbReference>
<dbReference type="InterPro" id="IPR003613">
    <property type="entry name" value="Ubox_domain"/>
</dbReference>
<evidence type="ECO:0000259" key="5">
    <source>
        <dbReference type="PROSITE" id="PS50234"/>
    </source>
</evidence>
<feature type="compositionally biased region" description="Acidic residues" evidence="3">
    <location>
        <begin position="726"/>
        <end position="743"/>
    </location>
</feature>
<dbReference type="Pfam" id="PF04564">
    <property type="entry name" value="U-box"/>
    <property type="match status" value="1"/>
</dbReference>
<gene>
    <name evidence="7" type="ORF">BCR34DRAFT_619726</name>
</gene>
<dbReference type="EC" id="5.2.1.8" evidence="1"/>
<keyword evidence="2" id="KW-0697">Rotamase</keyword>
<dbReference type="GO" id="GO:0016567">
    <property type="term" value="P:protein ubiquitination"/>
    <property type="evidence" value="ECO:0007669"/>
    <property type="project" value="InterPro"/>
</dbReference>
<dbReference type="EMBL" id="MCFA01000260">
    <property type="protein sequence ID" value="ORX96291.1"/>
    <property type="molecule type" value="Genomic_DNA"/>
</dbReference>
<dbReference type="Pfam" id="PF00092">
    <property type="entry name" value="VWA"/>
    <property type="match status" value="1"/>
</dbReference>
<name>A0A1Y1YE17_9PLEO</name>
<dbReference type="SUPFAM" id="SSF53300">
    <property type="entry name" value="vWA-like"/>
    <property type="match status" value="1"/>
</dbReference>
<evidence type="ECO:0000313" key="7">
    <source>
        <dbReference type="EMBL" id="ORX96291.1"/>
    </source>
</evidence>
<feature type="domain" description="VWFA" evidence="5">
    <location>
        <begin position="1180"/>
        <end position="1377"/>
    </location>
</feature>
<dbReference type="SMART" id="SM00212">
    <property type="entry name" value="UBCc"/>
    <property type="match status" value="1"/>
</dbReference>
<dbReference type="Proteomes" id="UP000193144">
    <property type="component" value="Unassembled WGS sequence"/>
</dbReference>
<feature type="domain" description="UBC core" evidence="4">
    <location>
        <begin position="1434"/>
        <end position="1580"/>
    </location>
</feature>
<protein>
    <recommendedName>
        <fullName evidence="1">peptidylprolyl isomerase</fullName>
        <ecNumber evidence="1">5.2.1.8</ecNumber>
    </recommendedName>
</protein>
<dbReference type="InterPro" id="IPR016135">
    <property type="entry name" value="UBQ-conjugating_enzyme/RWD"/>
</dbReference>
<evidence type="ECO:0000256" key="3">
    <source>
        <dbReference type="SAM" id="MobiDB-lite"/>
    </source>
</evidence>
<comment type="caution">
    <text evidence="7">The sequence shown here is derived from an EMBL/GenBank/DDBJ whole genome shotgun (WGS) entry which is preliminary data.</text>
</comment>
<feature type="compositionally biased region" description="Low complexity" evidence="3">
    <location>
        <begin position="103"/>
        <end position="116"/>
    </location>
</feature>
<accession>A0A1Y1YE17</accession>
<dbReference type="GO" id="GO:0003755">
    <property type="term" value="F:peptidyl-prolyl cis-trans isomerase activity"/>
    <property type="evidence" value="ECO:0007669"/>
    <property type="project" value="UniProtKB-KW"/>
</dbReference>
<dbReference type="Gene3D" id="3.10.110.10">
    <property type="entry name" value="Ubiquitin Conjugating Enzyme"/>
    <property type="match status" value="1"/>
</dbReference>
<dbReference type="SUPFAM" id="SSF54495">
    <property type="entry name" value="UBC-like"/>
    <property type="match status" value="1"/>
</dbReference>
<dbReference type="InterPro" id="IPR036465">
    <property type="entry name" value="vWFA_dom_sf"/>
</dbReference>